<dbReference type="GO" id="GO:0005829">
    <property type="term" value="C:cytosol"/>
    <property type="evidence" value="ECO:0007669"/>
    <property type="project" value="TreeGrafter"/>
</dbReference>
<dbReference type="InterPro" id="IPR005111">
    <property type="entry name" value="MoeA_C_domain_IV"/>
</dbReference>
<evidence type="ECO:0000256" key="9">
    <source>
        <dbReference type="ARBA" id="ARBA00022723"/>
    </source>
</evidence>
<evidence type="ECO:0000256" key="2">
    <source>
        <dbReference type="ARBA" id="ARBA00002901"/>
    </source>
</evidence>
<evidence type="ECO:0000256" key="5">
    <source>
        <dbReference type="ARBA" id="ARBA00013269"/>
    </source>
</evidence>
<reference evidence="15 16" key="1">
    <citation type="submission" date="2019-03" db="EMBL/GenBank/DDBJ databases">
        <title>Genomic Encyclopedia of Type Strains, Phase IV (KMG-IV): sequencing the most valuable type-strain genomes for metagenomic binning, comparative biology and taxonomic classification.</title>
        <authorList>
            <person name="Goeker M."/>
        </authorList>
    </citation>
    <scope>NUCLEOTIDE SEQUENCE [LARGE SCALE GENOMIC DNA]</scope>
    <source>
        <strain evidence="15 16">DSM 19377</strain>
    </source>
</reference>
<evidence type="ECO:0000256" key="7">
    <source>
        <dbReference type="ARBA" id="ARBA00022505"/>
    </source>
</evidence>
<evidence type="ECO:0000256" key="1">
    <source>
        <dbReference type="ARBA" id="ARBA00001946"/>
    </source>
</evidence>
<dbReference type="GO" id="GO:0046872">
    <property type="term" value="F:metal ion binding"/>
    <property type="evidence" value="ECO:0007669"/>
    <property type="project" value="UniProtKB-UniRule"/>
</dbReference>
<evidence type="ECO:0000256" key="10">
    <source>
        <dbReference type="ARBA" id="ARBA00022842"/>
    </source>
</evidence>
<keyword evidence="10 13" id="KW-0460">Magnesium</keyword>
<evidence type="ECO:0000256" key="13">
    <source>
        <dbReference type="RuleBase" id="RU365090"/>
    </source>
</evidence>
<sequence length="423" mass="45634">MVERRKSIPVEEAVQRVLTNAKALEGEEIRIEESDGRYLAEDIVADHDVPPFNRSPYDGFAIVAGDTAAASRDNPALFEVIETIGAGDVAEKEVTNGSAIRIMTGAALPKGADAVVMLELTSEIDGSEGRQIAIKRPFKSGDNISWQGEDTASGSILLKKGRKITPGVKAVLATFGYAHVKVYKRPVVGVIATGSELLEVHEPLEPGKIRNSNAHMILAQIRQTGAIPVYLDQLKDDFDQSFERVSLALDAIDVLITTGGVSVGDFDYLPAIYEKLGAEVLFNKVGMRPGSVTTVAKLKDQQKWLFGLSGNPSACFVGFELFAGPYLKTMQGVTNRFLQSEEAVLSVDFPKSNPFTRFVRCRVKREGGHLYAAPVGLDKSNVVTSLADSNALMILPGGTRGYKSGESIKVLLLQGEGSDKFCL</sequence>
<feature type="domain" description="MoaB/Mog" evidence="14">
    <location>
        <begin position="189"/>
        <end position="329"/>
    </location>
</feature>
<dbReference type="InterPro" id="IPR038987">
    <property type="entry name" value="MoeA-like"/>
</dbReference>
<keyword evidence="11 13" id="KW-0501">Molybdenum cofactor biosynthesis</keyword>
<dbReference type="SUPFAM" id="SSF63882">
    <property type="entry name" value="MoeA N-terminal region -like"/>
    <property type="match status" value="1"/>
</dbReference>
<dbReference type="PANTHER" id="PTHR10192:SF5">
    <property type="entry name" value="GEPHYRIN"/>
    <property type="match status" value="1"/>
</dbReference>
<dbReference type="FunFam" id="2.170.190.11:FF:000001">
    <property type="entry name" value="Molybdopterin molybdenumtransferase"/>
    <property type="match status" value="1"/>
</dbReference>
<comment type="pathway">
    <text evidence="3 13">Cofactor biosynthesis; molybdopterin biosynthesis.</text>
</comment>
<accession>A0A4R2P7G6</accession>
<evidence type="ECO:0000256" key="4">
    <source>
        <dbReference type="ARBA" id="ARBA00010763"/>
    </source>
</evidence>
<dbReference type="NCBIfam" id="NF045515">
    <property type="entry name" value="Glp_gephyrin"/>
    <property type="match status" value="1"/>
</dbReference>
<dbReference type="RefSeq" id="WP_132745335.1">
    <property type="nucleotide sequence ID" value="NZ_SLXK01000008.1"/>
</dbReference>
<dbReference type="GO" id="GO:0006777">
    <property type="term" value="P:Mo-molybdopterin cofactor biosynthetic process"/>
    <property type="evidence" value="ECO:0007669"/>
    <property type="project" value="UniProtKB-UniRule"/>
</dbReference>
<comment type="similarity">
    <text evidence="4 13">Belongs to the MoeA family.</text>
</comment>
<evidence type="ECO:0000313" key="15">
    <source>
        <dbReference type="EMBL" id="TCP29765.1"/>
    </source>
</evidence>
<evidence type="ECO:0000259" key="14">
    <source>
        <dbReference type="SMART" id="SM00852"/>
    </source>
</evidence>
<keyword evidence="7 13" id="KW-0500">Molybdenum</keyword>
<evidence type="ECO:0000256" key="12">
    <source>
        <dbReference type="ARBA" id="ARBA00047317"/>
    </source>
</evidence>
<dbReference type="CDD" id="cd00887">
    <property type="entry name" value="MoeA"/>
    <property type="match status" value="1"/>
</dbReference>
<evidence type="ECO:0000256" key="6">
    <source>
        <dbReference type="ARBA" id="ARBA00021108"/>
    </source>
</evidence>
<dbReference type="SMART" id="SM00852">
    <property type="entry name" value="MoCF_biosynth"/>
    <property type="match status" value="1"/>
</dbReference>
<evidence type="ECO:0000256" key="3">
    <source>
        <dbReference type="ARBA" id="ARBA00005046"/>
    </source>
</evidence>
<dbReference type="InterPro" id="IPR005110">
    <property type="entry name" value="MoeA_linker/N"/>
</dbReference>
<dbReference type="Gene3D" id="3.40.980.10">
    <property type="entry name" value="MoaB/Mog-like domain"/>
    <property type="match status" value="1"/>
</dbReference>
<dbReference type="NCBIfam" id="TIGR00177">
    <property type="entry name" value="molyb_syn"/>
    <property type="match status" value="1"/>
</dbReference>
<gene>
    <name evidence="15" type="ORF">EV207_10857</name>
</gene>
<dbReference type="AlphaFoldDB" id="A0A4R2P7G6"/>
<dbReference type="InterPro" id="IPR036425">
    <property type="entry name" value="MoaB/Mog-like_dom_sf"/>
</dbReference>
<name>A0A4R2P7G6_9BACL</name>
<organism evidence="15 16">
    <name type="scientific">Scopulibacillus darangshiensis</name>
    <dbReference type="NCBI Taxonomy" id="442528"/>
    <lineage>
        <taxon>Bacteria</taxon>
        <taxon>Bacillati</taxon>
        <taxon>Bacillota</taxon>
        <taxon>Bacilli</taxon>
        <taxon>Bacillales</taxon>
        <taxon>Sporolactobacillaceae</taxon>
        <taxon>Scopulibacillus</taxon>
    </lineage>
</organism>
<protein>
    <recommendedName>
        <fullName evidence="6 13">Molybdopterin molybdenumtransferase</fullName>
        <ecNumber evidence="5 13">2.10.1.1</ecNumber>
    </recommendedName>
</protein>
<comment type="catalytic activity">
    <reaction evidence="12">
        <text>adenylyl-molybdopterin + molybdate = Mo-molybdopterin + AMP + H(+)</text>
        <dbReference type="Rhea" id="RHEA:35047"/>
        <dbReference type="ChEBI" id="CHEBI:15378"/>
        <dbReference type="ChEBI" id="CHEBI:36264"/>
        <dbReference type="ChEBI" id="CHEBI:62727"/>
        <dbReference type="ChEBI" id="CHEBI:71302"/>
        <dbReference type="ChEBI" id="CHEBI:456215"/>
        <dbReference type="EC" id="2.10.1.1"/>
    </reaction>
</comment>
<dbReference type="InterPro" id="IPR036688">
    <property type="entry name" value="MoeA_C_domain_IV_sf"/>
</dbReference>
<dbReference type="OrthoDB" id="9804758at2"/>
<dbReference type="FunFam" id="3.40.980.10:FF:000004">
    <property type="entry name" value="Molybdopterin molybdenumtransferase"/>
    <property type="match status" value="1"/>
</dbReference>
<keyword evidence="16" id="KW-1185">Reference proteome</keyword>
<keyword evidence="8 13" id="KW-0808">Transferase</keyword>
<dbReference type="GO" id="GO:0061599">
    <property type="term" value="F:molybdopterin molybdotransferase activity"/>
    <property type="evidence" value="ECO:0007669"/>
    <property type="project" value="UniProtKB-UniRule"/>
</dbReference>
<comment type="caution">
    <text evidence="15">The sequence shown here is derived from an EMBL/GenBank/DDBJ whole genome shotgun (WGS) entry which is preliminary data.</text>
</comment>
<comment type="function">
    <text evidence="2 13">Catalyzes the insertion of molybdate into adenylated molybdopterin with the concomitant release of AMP.</text>
</comment>
<dbReference type="SUPFAM" id="SSF63867">
    <property type="entry name" value="MoeA C-terminal domain-like"/>
    <property type="match status" value="1"/>
</dbReference>
<dbReference type="Gene3D" id="3.90.105.10">
    <property type="entry name" value="Molybdopterin biosynthesis moea protein, domain 2"/>
    <property type="match status" value="1"/>
</dbReference>
<dbReference type="Pfam" id="PF00994">
    <property type="entry name" value="MoCF_biosynth"/>
    <property type="match status" value="1"/>
</dbReference>
<dbReference type="UniPathway" id="UPA00344"/>
<dbReference type="Gene3D" id="2.40.340.10">
    <property type="entry name" value="MoeA, C-terminal, domain IV"/>
    <property type="match status" value="1"/>
</dbReference>
<dbReference type="InterPro" id="IPR036135">
    <property type="entry name" value="MoeA_linker/N_sf"/>
</dbReference>
<proteinExistence type="inferred from homology"/>
<evidence type="ECO:0000256" key="8">
    <source>
        <dbReference type="ARBA" id="ARBA00022679"/>
    </source>
</evidence>
<dbReference type="InterPro" id="IPR001453">
    <property type="entry name" value="MoaB/Mog_dom"/>
</dbReference>
<dbReference type="Proteomes" id="UP000295416">
    <property type="component" value="Unassembled WGS sequence"/>
</dbReference>
<dbReference type="Gene3D" id="2.170.190.11">
    <property type="entry name" value="Molybdopterin biosynthesis moea protein, domain 3"/>
    <property type="match status" value="1"/>
</dbReference>
<dbReference type="Pfam" id="PF03454">
    <property type="entry name" value="MoeA_C"/>
    <property type="match status" value="1"/>
</dbReference>
<evidence type="ECO:0000256" key="11">
    <source>
        <dbReference type="ARBA" id="ARBA00023150"/>
    </source>
</evidence>
<dbReference type="EMBL" id="SLXK01000008">
    <property type="protein sequence ID" value="TCP29765.1"/>
    <property type="molecule type" value="Genomic_DNA"/>
</dbReference>
<dbReference type="PANTHER" id="PTHR10192">
    <property type="entry name" value="MOLYBDOPTERIN BIOSYNTHESIS PROTEIN"/>
    <property type="match status" value="1"/>
</dbReference>
<comment type="cofactor">
    <cofactor evidence="1 13">
        <name>Mg(2+)</name>
        <dbReference type="ChEBI" id="CHEBI:18420"/>
    </cofactor>
</comment>
<dbReference type="Pfam" id="PF03453">
    <property type="entry name" value="MoeA_N"/>
    <property type="match status" value="1"/>
</dbReference>
<dbReference type="SUPFAM" id="SSF53218">
    <property type="entry name" value="Molybdenum cofactor biosynthesis proteins"/>
    <property type="match status" value="1"/>
</dbReference>
<keyword evidence="9 13" id="KW-0479">Metal-binding</keyword>
<dbReference type="EC" id="2.10.1.1" evidence="5 13"/>
<evidence type="ECO:0000313" key="16">
    <source>
        <dbReference type="Proteomes" id="UP000295416"/>
    </source>
</evidence>